<feature type="transmembrane region" description="Helical" evidence="1">
    <location>
        <begin position="57"/>
        <end position="77"/>
    </location>
</feature>
<reference evidence="2" key="1">
    <citation type="submission" date="2019-08" db="EMBL/GenBank/DDBJ databases">
        <authorList>
            <person name="Kucharzyk K."/>
            <person name="Murdoch R.W."/>
            <person name="Higgins S."/>
            <person name="Loffler F."/>
        </authorList>
    </citation>
    <scope>NUCLEOTIDE SEQUENCE</scope>
</reference>
<feature type="transmembrane region" description="Helical" evidence="1">
    <location>
        <begin position="100"/>
        <end position="120"/>
    </location>
</feature>
<feature type="transmembrane region" description="Helical" evidence="1">
    <location>
        <begin position="20"/>
        <end position="37"/>
    </location>
</feature>
<evidence type="ECO:0000313" key="2">
    <source>
        <dbReference type="EMBL" id="MPM93705.1"/>
    </source>
</evidence>
<sequence>MTGEANLVYFTEVDNWIGNYLLIVLGLIEVVVVAWLVKDPALEEMNKGGLWKVPKWFFRLFHQFLTPVSIIIFLGIFTKDYYLAGNFKAVPSYIAEIPDYAVWVNLARAVVVVVLVAGFIQTYKSIKSKYSSEIQNNKVEA</sequence>
<accession>A0A645DWM8</accession>
<dbReference type="EMBL" id="VSSQ01040453">
    <property type="protein sequence ID" value="MPM93705.1"/>
    <property type="molecule type" value="Genomic_DNA"/>
</dbReference>
<gene>
    <name evidence="2" type="ORF">SDC9_140847</name>
</gene>
<name>A0A645DWM8_9ZZZZ</name>
<proteinExistence type="predicted"/>
<keyword evidence="1" id="KW-0472">Membrane</keyword>
<protein>
    <submittedName>
        <fullName evidence="2">Uncharacterized protein</fullName>
    </submittedName>
</protein>
<dbReference type="AlphaFoldDB" id="A0A645DWM8"/>
<evidence type="ECO:0000256" key="1">
    <source>
        <dbReference type="SAM" id="Phobius"/>
    </source>
</evidence>
<dbReference type="SUPFAM" id="SSF161070">
    <property type="entry name" value="SNF-like"/>
    <property type="match status" value="1"/>
</dbReference>
<organism evidence="2">
    <name type="scientific">bioreactor metagenome</name>
    <dbReference type="NCBI Taxonomy" id="1076179"/>
    <lineage>
        <taxon>unclassified sequences</taxon>
        <taxon>metagenomes</taxon>
        <taxon>ecological metagenomes</taxon>
    </lineage>
</organism>
<keyword evidence="1" id="KW-1133">Transmembrane helix</keyword>
<comment type="caution">
    <text evidence="2">The sequence shown here is derived from an EMBL/GenBank/DDBJ whole genome shotgun (WGS) entry which is preliminary data.</text>
</comment>
<dbReference type="InterPro" id="IPR037272">
    <property type="entry name" value="SNS_sf"/>
</dbReference>
<keyword evidence="1" id="KW-0812">Transmembrane</keyword>